<protein>
    <submittedName>
        <fullName evidence="2">KH domain-containing protein</fullName>
    </submittedName>
</protein>
<organism evidence="2">
    <name type="scientific">Mesocestoides corti</name>
    <name type="common">Flatworm</name>
    <dbReference type="NCBI Taxonomy" id="53468"/>
    <lineage>
        <taxon>Eukaryota</taxon>
        <taxon>Metazoa</taxon>
        <taxon>Spiralia</taxon>
        <taxon>Lophotrochozoa</taxon>
        <taxon>Platyhelminthes</taxon>
        <taxon>Cestoda</taxon>
        <taxon>Eucestoda</taxon>
        <taxon>Cyclophyllidea</taxon>
        <taxon>Mesocestoididae</taxon>
        <taxon>Mesocestoides</taxon>
    </lineage>
</organism>
<evidence type="ECO:0000313" key="2">
    <source>
        <dbReference type="WBParaSite" id="MCU_000015-RE"/>
    </source>
</evidence>
<keyword evidence="1" id="KW-0472">Membrane</keyword>
<evidence type="ECO:0000256" key="1">
    <source>
        <dbReference type="SAM" id="Phobius"/>
    </source>
</evidence>
<dbReference type="WBParaSite" id="MCU_000015-RE">
    <property type="protein sequence ID" value="MCU_000015-RE"/>
    <property type="gene ID" value="MCU_000015"/>
</dbReference>
<name>A0A5K3EFY6_MESCO</name>
<feature type="transmembrane region" description="Helical" evidence="1">
    <location>
        <begin position="52"/>
        <end position="79"/>
    </location>
</feature>
<proteinExistence type="predicted"/>
<accession>A0A5K3EFY6</accession>
<dbReference type="AlphaFoldDB" id="A0A5K3EFY6"/>
<reference evidence="2" key="1">
    <citation type="submission" date="2019-11" db="UniProtKB">
        <authorList>
            <consortium name="WormBaseParasite"/>
        </authorList>
    </citation>
    <scope>IDENTIFICATION</scope>
</reference>
<keyword evidence="1" id="KW-1133">Transmembrane helix</keyword>
<sequence length="84" mass="9645">MERIYEKPDTTQQSPDGRVILERHKQIALLLSKGSIRNGILRTLSLDQKKEWLVSCLPLFISLACPLWSASLRLTLLYLADHNK</sequence>
<keyword evidence="1" id="KW-0812">Transmembrane</keyword>